<feature type="non-terminal residue" evidence="2">
    <location>
        <position position="75"/>
    </location>
</feature>
<feature type="region of interest" description="Disordered" evidence="1">
    <location>
        <begin position="49"/>
        <end position="75"/>
    </location>
</feature>
<sequence>MGEGAHRIAWEDLSYGIHRMDGLDAADRGLLRAAGLDARRHDLARGCLSRSGAGRRAADSDHARRSPVRLAGAGG</sequence>
<evidence type="ECO:0000313" key="2">
    <source>
        <dbReference type="EMBL" id="GCC48518.1"/>
    </source>
</evidence>
<dbReference type="EMBL" id="BEZZ01249528">
    <property type="protein sequence ID" value="GCC48518.1"/>
    <property type="molecule type" value="Genomic_DNA"/>
</dbReference>
<proteinExistence type="predicted"/>
<protein>
    <submittedName>
        <fullName evidence="2">Uncharacterized protein</fullName>
    </submittedName>
</protein>
<dbReference type="AlphaFoldDB" id="A0A401U0U3"/>
<reference evidence="2 3" key="1">
    <citation type="journal article" date="2018" name="Nat. Ecol. Evol.">
        <title>Shark genomes provide insights into elasmobranch evolution and the origin of vertebrates.</title>
        <authorList>
            <person name="Hara Y"/>
            <person name="Yamaguchi K"/>
            <person name="Onimaru K"/>
            <person name="Kadota M"/>
            <person name="Koyanagi M"/>
            <person name="Keeley SD"/>
            <person name="Tatsumi K"/>
            <person name="Tanaka K"/>
            <person name="Motone F"/>
            <person name="Kageyama Y"/>
            <person name="Nozu R"/>
            <person name="Adachi N"/>
            <person name="Nishimura O"/>
            <person name="Nakagawa R"/>
            <person name="Tanegashima C"/>
            <person name="Kiyatake I"/>
            <person name="Matsumoto R"/>
            <person name="Murakumo K"/>
            <person name="Nishida K"/>
            <person name="Terakita A"/>
            <person name="Kuratani S"/>
            <person name="Sato K"/>
            <person name="Hyodo S Kuraku.S."/>
        </authorList>
    </citation>
    <scope>NUCLEOTIDE SEQUENCE [LARGE SCALE GENOMIC DNA]</scope>
</reference>
<name>A0A401U0U3_CHIPU</name>
<accession>A0A401U0U3</accession>
<comment type="caution">
    <text evidence="2">The sequence shown here is derived from an EMBL/GenBank/DDBJ whole genome shotgun (WGS) entry which is preliminary data.</text>
</comment>
<organism evidence="2 3">
    <name type="scientific">Chiloscyllium punctatum</name>
    <name type="common">Brownbanded bambooshark</name>
    <name type="synonym">Hemiscyllium punctatum</name>
    <dbReference type="NCBI Taxonomy" id="137246"/>
    <lineage>
        <taxon>Eukaryota</taxon>
        <taxon>Metazoa</taxon>
        <taxon>Chordata</taxon>
        <taxon>Craniata</taxon>
        <taxon>Vertebrata</taxon>
        <taxon>Chondrichthyes</taxon>
        <taxon>Elasmobranchii</taxon>
        <taxon>Galeomorphii</taxon>
        <taxon>Galeoidea</taxon>
        <taxon>Orectolobiformes</taxon>
        <taxon>Hemiscylliidae</taxon>
        <taxon>Chiloscyllium</taxon>
    </lineage>
</organism>
<keyword evidence="3" id="KW-1185">Reference proteome</keyword>
<evidence type="ECO:0000256" key="1">
    <source>
        <dbReference type="SAM" id="MobiDB-lite"/>
    </source>
</evidence>
<gene>
    <name evidence="2" type="ORF">chiPu_0032939</name>
</gene>
<dbReference type="Proteomes" id="UP000287033">
    <property type="component" value="Unassembled WGS sequence"/>
</dbReference>
<evidence type="ECO:0000313" key="3">
    <source>
        <dbReference type="Proteomes" id="UP000287033"/>
    </source>
</evidence>